<dbReference type="PROSITE" id="PS50082">
    <property type="entry name" value="WD_REPEATS_2"/>
    <property type="match status" value="1"/>
</dbReference>
<evidence type="ECO:0000256" key="6">
    <source>
        <dbReference type="ARBA" id="ARBA00025767"/>
    </source>
</evidence>
<dbReference type="PANTHER" id="PTHR18359">
    <property type="entry name" value="WD-REPEAT PROTEIN-RELATED"/>
    <property type="match status" value="1"/>
</dbReference>
<dbReference type="EMBL" id="PKSL01000369">
    <property type="protein sequence ID" value="POV95045.1"/>
    <property type="molecule type" value="Genomic_DNA"/>
</dbReference>
<feature type="repeat" description="WD" evidence="7">
    <location>
        <begin position="379"/>
        <end position="420"/>
    </location>
</feature>
<dbReference type="AlphaFoldDB" id="A0A2S4UCM1"/>
<proteinExistence type="inferred from homology"/>
<dbReference type="InterPro" id="IPR036322">
    <property type="entry name" value="WD40_repeat_dom_sf"/>
</dbReference>
<keyword evidence="10" id="KW-1185">Reference proteome</keyword>
<dbReference type="SUPFAM" id="SSF50978">
    <property type="entry name" value="WD40 repeat-like"/>
    <property type="match status" value="1"/>
</dbReference>
<dbReference type="PANTHER" id="PTHR18359:SF0">
    <property type="entry name" value="U3 SMALL NUCLEOLAR RNA-ASSOCIATED PROTEIN 18 HOMOLOG"/>
    <property type="match status" value="1"/>
</dbReference>
<organism evidence="9 10">
    <name type="scientific">Puccinia striiformis</name>
    <dbReference type="NCBI Taxonomy" id="27350"/>
    <lineage>
        <taxon>Eukaryota</taxon>
        <taxon>Fungi</taxon>
        <taxon>Dikarya</taxon>
        <taxon>Basidiomycota</taxon>
        <taxon>Pucciniomycotina</taxon>
        <taxon>Pucciniomycetes</taxon>
        <taxon>Pucciniales</taxon>
        <taxon>Pucciniaceae</taxon>
        <taxon>Puccinia</taxon>
    </lineage>
</organism>
<evidence type="ECO:0000313" key="9">
    <source>
        <dbReference type="EMBL" id="POV95045.1"/>
    </source>
</evidence>
<evidence type="ECO:0000313" key="10">
    <source>
        <dbReference type="Proteomes" id="UP000239156"/>
    </source>
</evidence>
<name>A0A2S4UCM1_9BASI</name>
<evidence type="ECO:0000256" key="4">
    <source>
        <dbReference type="ARBA" id="ARBA00022737"/>
    </source>
</evidence>
<dbReference type="VEuPathDB" id="FungiDB:PSTT_16496"/>
<dbReference type="GO" id="GO:0006364">
    <property type="term" value="P:rRNA processing"/>
    <property type="evidence" value="ECO:0007669"/>
    <property type="project" value="UniProtKB-KW"/>
</dbReference>
<dbReference type="InterPro" id="IPR015943">
    <property type="entry name" value="WD40/YVTN_repeat-like_dom_sf"/>
</dbReference>
<dbReference type="GO" id="GO:0034388">
    <property type="term" value="C:Pwp2p-containing subcomplex of 90S preribosome"/>
    <property type="evidence" value="ECO:0007669"/>
    <property type="project" value="TreeGrafter"/>
</dbReference>
<keyword evidence="4" id="KW-0677">Repeat</keyword>
<evidence type="ECO:0000256" key="1">
    <source>
        <dbReference type="ARBA" id="ARBA00004604"/>
    </source>
</evidence>
<evidence type="ECO:0000256" key="2">
    <source>
        <dbReference type="ARBA" id="ARBA00022552"/>
    </source>
</evidence>
<feature type="region of interest" description="Disordered" evidence="8">
    <location>
        <begin position="57"/>
        <end position="121"/>
    </location>
</feature>
<evidence type="ECO:0000256" key="5">
    <source>
        <dbReference type="ARBA" id="ARBA00023242"/>
    </source>
</evidence>
<keyword evidence="3 7" id="KW-0853">WD repeat</keyword>
<feature type="compositionally biased region" description="Basic and acidic residues" evidence="8">
    <location>
        <begin position="101"/>
        <end position="119"/>
    </location>
</feature>
<dbReference type="Gene3D" id="2.130.10.10">
    <property type="entry name" value="YVTN repeat-like/Quinoprotein amine dehydrogenase"/>
    <property type="match status" value="1"/>
</dbReference>
<evidence type="ECO:0000256" key="3">
    <source>
        <dbReference type="ARBA" id="ARBA00022574"/>
    </source>
</evidence>
<feature type="region of interest" description="Disordered" evidence="8">
    <location>
        <begin position="248"/>
        <end position="271"/>
    </location>
</feature>
<dbReference type="PROSITE" id="PS00678">
    <property type="entry name" value="WD_REPEATS_1"/>
    <property type="match status" value="1"/>
</dbReference>
<comment type="subcellular location">
    <subcellularLocation>
        <location evidence="1">Nucleus</location>
        <location evidence="1">Nucleolus</location>
    </subcellularLocation>
</comment>
<dbReference type="InterPro" id="IPR045161">
    <property type="entry name" value="Utp18"/>
</dbReference>
<keyword evidence="5" id="KW-0539">Nucleus</keyword>
<accession>A0A2S4UCM1</accession>
<reference evidence="9" key="1">
    <citation type="submission" date="2017-12" db="EMBL/GenBank/DDBJ databases">
        <title>Gene loss provides genomic basis for host adaptation in cereal stripe rust fungi.</title>
        <authorList>
            <person name="Xia C."/>
        </authorList>
    </citation>
    <scope>NUCLEOTIDE SEQUENCE [LARGE SCALE GENOMIC DNA]</scope>
    <source>
        <strain evidence="9">93-210</strain>
    </source>
</reference>
<dbReference type="VEuPathDB" id="FungiDB:PSHT_02014"/>
<sequence>MLSIKSASKKRKRVKVVDRASLNTQKPLGVEEYPNVEPTAEELELEEAVFGFAPKSRSKHALGTIDQSAESILPNDEHTDNPLAELADDQLFMIDEPNQSRPEDEQNEENPKEKSDRVIVKKRAEKIPAWKDGSANQVSVSLTHGPSRLKKLRRLEDQEDDQQITISGEEYEKRLRSQFEKMNPTPTWLNRSKTKQIIDGEEEDEEEEQGLGLDLILRSTGDLSRQKINKKNRKGGILPKGQLQVERLRDATSRTRQTKSSQSHIDGKHNPALHFVHTPDLPIQAAEFCPPSTSNASSTVLITGNRPYFYTFDLKSCQCIKSPQGLFHKSVFSQSSKGTSLSHFKFSPQGNLVAFIGLNGLIELVDWSNNIGTSQVINTLKSNNPIKNLAWSRNGTQLLTIGNNAEVSIWDLRMNKILGTWFDDGGFNPTKITTTDQDCINLLNDSNSYTAIGSQTGIVNLYDDQLHHSESFGVDQFQASRKPFKTITNLTTSINRIKFNPDAQVLGISSQVHTKSGTVFSNWPTSNTPLVM</sequence>
<feature type="compositionally biased region" description="Low complexity" evidence="8">
    <location>
        <begin position="254"/>
        <end position="263"/>
    </location>
</feature>
<evidence type="ECO:0000256" key="7">
    <source>
        <dbReference type="PROSITE-ProRule" id="PRU00221"/>
    </source>
</evidence>
<dbReference type="Proteomes" id="UP000239156">
    <property type="component" value="Unassembled WGS sequence"/>
</dbReference>
<gene>
    <name evidence="9" type="ORF">PSTT_16496</name>
</gene>
<comment type="caution">
    <text evidence="9">The sequence shown here is derived from an EMBL/GenBank/DDBJ whole genome shotgun (WGS) entry which is preliminary data.</text>
</comment>
<comment type="similarity">
    <text evidence="6">Belongs to the WD repeat UTP18 family.</text>
</comment>
<protein>
    <submittedName>
        <fullName evidence="9">Uncharacterized protein</fullName>
    </submittedName>
</protein>
<keyword evidence="2" id="KW-0698">rRNA processing</keyword>
<dbReference type="SMART" id="SM00320">
    <property type="entry name" value="WD40"/>
    <property type="match status" value="2"/>
</dbReference>
<evidence type="ECO:0000256" key="8">
    <source>
        <dbReference type="SAM" id="MobiDB-lite"/>
    </source>
</evidence>
<dbReference type="GO" id="GO:0032040">
    <property type="term" value="C:small-subunit processome"/>
    <property type="evidence" value="ECO:0007669"/>
    <property type="project" value="TreeGrafter"/>
</dbReference>
<dbReference type="InterPro" id="IPR001680">
    <property type="entry name" value="WD40_rpt"/>
</dbReference>
<dbReference type="InterPro" id="IPR019775">
    <property type="entry name" value="WD40_repeat_CS"/>
</dbReference>